<gene>
    <name evidence="1" type="ORF">NT6N_21970</name>
</gene>
<name>A0AAT9FML5_9BACT</name>
<sequence>MSILPHKSLPKSGCKGRWTQADIACARNFKFKHNYNFLLEMC</sequence>
<dbReference type="KEGG" id="osu:NT6N_21970"/>
<protein>
    <submittedName>
        <fullName evidence="1">Uncharacterized protein</fullName>
    </submittedName>
</protein>
<proteinExistence type="predicted"/>
<evidence type="ECO:0000313" key="1">
    <source>
        <dbReference type="EMBL" id="BDS07157.1"/>
    </source>
</evidence>
<dbReference type="AlphaFoldDB" id="A0AAT9FML5"/>
<reference evidence="1" key="1">
    <citation type="submission" date="2024-07" db="EMBL/GenBank/DDBJ databases">
        <title>Complete genome sequence of Verrucomicrobiaceae bacterium NT6N.</title>
        <authorList>
            <person name="Huang C."/>
            <person name="Takami H."/>
            <person name="Hamasaki K."/>
        </authorList>
    </citation>
    <scope>NUCLEOTIDE SEQUENCE</scope>
    <source>
        <strain evidence="1">NT6N</strain>
    </source>
</reference>
<accession>A0AAT9FML5</accession>
<dbReference type="EMBL" id="AP026866">
    <property type="protein sequence ID" value="BDS07157.1"/>
    <property type="molecule type" value="Genomic_DNA"/>
</dbReference>
<organism evidence="1">
    <name type="scientific">Oceaniferula spumae</name>
    <dbReference type="NCBI Taxonomy" id="2979115"/>
    <lineage>
        <taxon>Bacteria</taxon>
        <taxon>Pseudomonadati</taxon>
        <taxon>Verrucomicrobiota</taxon>
        <taxon>Verrucomicrobiia</taxon>
        <taxon>Verrucomicrobiales</taxon>
        <taxon>Verrucomicrobiaceae</taxon>
        <taxon>Oceaniferula</taxon>
    </lineage>
</organism>